<reference evidence="2 3" key="1">
    <citation type="journal article" date="2022" name="Allergy">
        <title>Genome assembly and annotation of Periplaneta americana reveal a comprehensive cockroach allergen profile.</title>
        <authorList>
            <person name="Wang L."/>
            <person name="Xiong Q."/>
            <person name="Saelim N."/>
            <person name="Wang L."/>
            <person name="Nong W."/>
            <person name="Wan A.T."/>
            <person name="Shi M."/>
            <person name="Liu X."/>
            <person name="Cao Q."/>
            <person name="Hui J.H.L."/>
            <person name="Sookrung N."/>
            <person name="Leung T.F."/>
            <person name="Tungtrongchitr A."/>
            <person name="Tsui S.K.W."/>
        </authorList>
    </citation>
    <scope>NUCLEOTIDE SEQUENCE [LARGE SCALE GENOMIC DNA]</scope>
    <source>
        <strain evidence="2">PWHHKU_190912</strain>
    </source>
</reference>
<gene>
    <name evidence="2" type="ORF">ANN_09388</name>
</gene>
<sequence>MVGLCEGGNELPGSLKAISKYGRIVRPVPTGRFVPSGLPNSNRLMSVSMKGSRAEFHVWTCRPVPRGVQKNSEPEERPDVGALPEHEAQTPEPSPQSEDRGKKRTFISPEKGSTASQKGKGRAKCSKMRHFQL</sequence>
<dbReference type="Proteomes" id="UP001148838">
    <property type="component" value="Unassembled WGS sequence"/>
</dbReference>
<evidence type="ECO:0000313" key="3">
    <source>
        <dbReference type="Proteomes" id="UP001148838"/>
    </source>
</evidence>
<name>A0ABQ8TMY5_PERAM</name>
<evidence type="ECO:0000313" key="2">
    <source>
        <dbReference type="EMBL" id="KAJ4447382.1"/>
    </source>
</evidence>
<evidence type="ECO:0000256" key="1">
    <source>
        <dbReference type="SAM" id="MobiDB-lite"/>
    </source>
</evidence>
<feature type="compositionally biased region" description="Basic and acidic residues" evidence="1">
    <location>
        <begin position="72"/>
        <end position="89"/>
    </location>
</feature>
<dbReference type="EMBL" id="JAJSOF020000005">
    <property type="protein sequence ID" value="KAJ4447382.1"/>
    <property type="molecule type" value="Genomic_DNA"/>
</dbReference>
<protein>
    <submittedName>
        <fullName evidence="2">Uncharacterized protein</fullName>
    </submittedName>
</protein>
<organism evidence="2 3">
    <name type="scientific">Periplaneta americana</name>
    <name type="common">American cockroach</name>
    <name type="synonym">Blatta americana</name>
    <dbReference type="NCBI Taxonomy" id="6978"/>
    <lineage>
        <taxon>Eukaryota</taxon>
        <taxon>Metazoa</taxon>
        <taxon>Ecdysozoa</taxon>
        <taxon>Arthropoda</taxon>
        <taxon>Hexapoda</taxon>
        <taxon>Insecta</taxon>
        <taxon>Pterygota</taxon>
        <taxon>Neoptera</taxon>
        <taxon>Polyneoptera</taxon>
        <taxon>Dictyoptera</taxon>
        <taxon>Blattodea</taxon>
        <taxon>Blattoidea</taxon>
        <taxon>Blattidae</taxon>
        <taxon>Blattinae</taxon>
        <taxon>Periplaneta</taxon>
    </lineage>
</organism>
<feature type="region of interest" description="Disordered" evidence="1">
    <location>
        <begin position="62"/>
        <end position="133"/>
    </location>
</feature>
<comment type="caution">
    <text evidence="2">The sequence shown here is derived from an EMBL/GenBank/DDBJ whole genome shotgun (WGS) entry which is preliminary data.</text>
</comment>
<accession>A0ABQ8TMY5</accession>
<feature type="compositionally biased region" description="Basic residues" evidence="1">
    <location>
        <begin position="119"/>
        <end position="133"/>
    </location>
</feature>
<keyword evidence="3" id="KW-1185">Reference proteome</keyword>
<proteinExistence type="predicted"/>